<evidence type="ECO:0000313" key="3">
    <source>
        <dbReference type="Proteomes" id="UP000499080"/>
    </source>
</evidence>
<protein>
    <submittedName>
        <fullName evidence="2">Uncharacterized protein</fullName>
    </submittedName>
</protein>
<proteinExistence type="predicted"/>
<comment type="caution">
    <text evidence="2">The sequence shown here is derived from an EMBL/GenBank/DDBJ whole genome shotgun (WGS) entry which is preliminary data.</text>
</comment>
<accession>A0A4Y2PXB4</accession>
<sequence length="99" mass="11176">MHGGFSVESGPEAETLPLGQPGFTDLILQVRWRFAENDELQSNTSERELRIPLRWPKTREDLDRRERFINVSSGAKNLTQLGNQLLTSGSRIARPADVT</sequence>
<keyword evidence="3" id="KW-1185">Reference proteome</keyword>
<name>A0A4Y2PXB4_ARAVE</name>
<feature type="region of interest" description="Disordered" evidence="1">
    <location>
        <begin position="1"/>
        <end position="20"/>
    </location>
</feature>
<dbReference type="Proteomes" id="UP000499080">
    <property type="component" value="Unassembled WGS sequence"/>
</dbReference>
<dbReference type="EMBL" id="BGPR01135838">
    <property type="protein sequence ID" value="GBN56535.1"/>
    <property type="molecule type" value="Genomic_DNA"/>
</dbReference>
<evidence type="ECO:0000313" key="2">
    <source>
        <dbReference type="EMBL" id="GBN56535.1"/>
    </source>
</evidence>
<gene>
    <name evidence="2" type="ORF">AVEN_265872_1</name>
</gene>
<dbReference type="AlphaFoldDB" id="A0A4Y2PXB4"/>
<reference evidence="2 3" key="1">
    <citation type="journal article" date="2019" name="Sci. Rep.">
        <title>Orb-weaving spider Araneus ventricosus genome elucidates the spidroin gene catalogue.</title>
        <authorList>
            <person name="Kono N."/>
            <person name="Nakamura H."/>
            <person name="Ohtoshi R."/>
            <person name="Moran D.A.P."/>
            <person name="Shinohara A."/>
            <person name="Yoshida Y."/>
            <person name="Fujiwara M."/>
            <person name="Mori M."/>
            <person name="Tomita M."/>
            <person name="Arakawa K."/>
        </authorList>
    </citation>
    <scope>NUCLEOTIDE SEQUENCE [LARGE SCALE GENOMIC DNA]</scope>
</reference>
<evidence type="ECO:0000256" key="1">
    <source>
        <dbReference type="SAM" id="MobiDB-lite"/>
    </source>
</evidence>
<organism evidence="2 3">
    <name type="scientific">Araneus ventricosus</name>
    <name type="common">Orbweaver spider</name>
    <name type="synonym">Epeira ventricosa</name>
    <dbReference type="NCBI Taxonomy" id="182803"/>
    <lineage>
        <taxon>Eukaryota</taxon>
        <taxon>Metazoa</taxon>
        <taxon>Ecdysozoa</taxon>
        <taxon>Arthropoda</taxon>
        <taxon>Chelicerata</taxon>
        <taxon>Arachnida</taxon>
        <taxon>Araneae</taxon>
        <taxon>Araneomorphae</taxon>
        <taxon>Entelegynae</taxon>
        <taxon>Araneoidea</taxon>
        <taxon>Araneidae</taxon>
        <taxon>Araneus</taxon>
    </lineage>
</organism>